<name>A0A061GN07_THECC</name>
<dbReference type="Gramene" id="EOY28499">
    <property type="protein sequence ID" value="EOY28499"/>
    <property type="gene ID" value="TCM_030041"/>
</dbReference>
<dbReference type="PANTHER" id="PTHR35317">
    <property type="entry name" value="OS04G0629600 PROTEIN"/>
    <property type="match status" value="1"/>
</dbReference>
<organism evidence="2 3">
    <name type="scientific">Theobroma cacao</name>
    <name type="common">Cacao</name>
    <name type="synonym">Cocoa</name>
    <dbReference type="NCBI Taxonomy" id="3641"/>
    <lineage>
        <taxon>Eukaryota</taxon>
        <taxon>Viridiplantae</taxon>
        <taxon>Streptophyta</taxon>
        <taxon>Embryophyta</taxon>
        <taxon>Tracheophyta</taxon>
        <taxon>Spermatophyta</taxon>
        <taxon>Magnoliopsida</taxon>
        <taxon>eudicotyledons</taxon>
        <taxon>Gunneridae</taxon>
        <taxon>Pentapetalae</taxon>
        <taxon>rosids</taxon>
        <taxon>malvids</taxon>
        <taxon>Malvales</taxon>
        <taxon>Malvaceae</taxon>
        <taxon>Byttnerioideae</taxon>
        <taxon>Theobroma</taxon>
    </lineage>
</organism>
<feature type="compositionally biased region" description="Basic and acidic residues" evidence="1">
    <location>
        <begin position="206"/>
        <end position="217"/>
    </location>
</feature>
<dbReference type="AlphaFoldDB" id="A0A061GN07"/>
<keyword evidence="3" id="KW-1185">Reference proteome</keyword>
<dbReference type="PANTHER" id="PTHR35317:SF31">
    <property type="entry name" value="DUF4219 DOMAIN-CONTAINING PROTEIN"/>
    <property type="match status" value="1"/>
</dbReference>
<feature type="compositionally biased region" description="Basic residues" evidence="1">
    <location>
        <begin position="218"/>
        <end position="233"/>
    </location>
</feature>
<sequence length="245" mass="28347">MKTYLRAFNLWEVVEMGGEPPVLRANPTIAQMKQHSEEVAKHYKALSCLHSAVTDQIFTKIKACETAKAAWEKLREEFQVSERTRQIQVLNLLREFELLMMKESENIKDYAEKVMGIVSKLRLLNEDLPEIRVVYKTFVSLPEKFEPKLCSIEESKDLSKLSLKELVNALQAVEQRWALRQEESTQGAFLATSRESSITGKKASHNNREIKSSDTRKLGKKGRFPPCPHCKKQNHSENHCWYRPN</sequence>
<dbReference type="Proteomes" id="UP000026915">
    <property type="component" value="Chromosome 6"/>
</dbReference>
<gene>
    <name evidence="2" type="ORF">TCM_030041</name>
</gene>
<evidence type="ECO:0000313" key="3">
    <source>
        <dbReference type="Proteomes" id="UP000026915"/>
    </source>
</evidence>
<dbReference type="eggNOG" id="KOG0017">
    <property type="taxonomic scope" value="Eukaryota"/>
</dbReference>
<accession>A0A061GN07</accession>
<proteinExistence type="predicted"/>
<reference evidence="2 3" key="1">
    <citation type="journal article" date="2013" name="Genome Biol.">
        <title>The genome sequence of the most widely cultivated cacao type and its use to identify candidate genes regulating pod color.</title>
        <authorList>
            <person name="Motamayor J.C."/>
            <person name="Mockaitis K."/>
            <person name="Schmutz J."/>
            <person name="Haiminen N."/>
            <person name="Iii D.L."/>
            <person name="Cornejo O."/>
            <person name="Findley S.D."/>
            <person name="Zheng P."/>
            <person name="Utro F."/>
            <person name="Royaert S."/>
            <person name="Saski C."/>
            <person name="Jenkins J."/>
            <person name="Podicheti R."/>
            <person name="Zhao M."/>
            <person name="Scheffler B.E."/>
            <person name="Stack J.C."/>
            <person name="Feltus F.A."/>
            <person name="Mustiga G.M."/>
            <person name="Amores F."/>
            <person name="Phillips W."/>
            <person name="Marelli J.P."/>
            <person name="May G.D."/>
            <person name="Shapiro H."/>
            <person name="Ma J."/>
            <person name="Bustamante C.D."/>
            <person name="Schnell R.J."/>
            <person name="Main D."/>
            <person name="Gilbert D."/>
            <person name="Parida L."/>
            <person name="Kuhn D.N."/>
        </authorList>
    </citation>
    <scope>NUCLEOTIDE SEQUENCE [LARGE SCALE GENOMIC DNA]</scope>
    <source>
        <strain evidence="3">cv. Matina 1-6</strain>
    </source>
</reference>
<dbReference type="InParanoid" id="A0A061GN07"/>
<protein>
    <submittedName>
        <fullName evidence="2">Uncharacterized protein</fullName>
    </submittedName>
</protein>
<evidence type="ECO:0000313" key="2">
    <source>
        <dbReference type="EMBL" id="EOY28499.1"/>
    </source>
</evidence>
<dbReference type="EMBL" id="CM001884">
    <property type="protein sequence ID" value="EOY28499.1"/>
    <property type="molecule type" value="Genomic_DNA"/>
</dbReference>
<dbReference type="HOGENOM" id="CLU_021137_2_1_1"/>
<evidence type="ECO:0000256" key="1">
    <source>
        <dbReference type="SAM" id="MobiDB-lite"/>
    </source>
</evidence>
<dbReference type="OMA" id="REFELLM"/>
<dbReference type="Pfam" id="PF14223">
    <property type="entry name" value="Retrotran_gag_2"/>
    <property type="match status" value="1"/>
</dbReference>
<feature type="region of interest" description="Disordered" evidence="1">
    <location>
        <begin position="190"/>
        <end position="235"/>
    </location>
</feature>